<dbReference type="AlphaFoldDB" id="A0A5N6IUT2"/>
<organism evidence="2 3">
    <name type="scientific">Aspergillus minisclerotigenes</name>
    <dbReference type="NCBI Taxonomy" id="656917"/>
    <lineage>
        <taxon>Eukaryota</taxon>
        <taxon>Fungi</taxon>
        <taxon>Dikarya</taxon>
        <taxon>Ascomycota</taxon>
        <taxon>Pezizomycotina</taxon>
        <taxon>Eurotiomycetes</taxon>
        <taxon>Eurotiomycetidae</taxon>
        <taxon>Eurotiales</taxon>
        <taxon>Aspergillaceae</taxon>
        <taxon>Aspergillus</taxon>
        <taxon>Aspergillus subgen. Circumdati</taxon>
    </lineage>
</organism>
<evidence type="ECO:0000313" key="2">
    <source>
        <dbReference type="EMBL" id="KAB8270422.1"/>
    </source>
</evidence>
<dbReference type="EMBL" id="ML732830">
    <property type="protein sequence ID" value="KAB8270422.1"/>
    <property type="molecule type" value="Genomic_DNA"/>
</dbReference>
<dbReference type="SUPFAM" id="SSF56112">
    <property type="entry name" value="Protein kinase-like (PK-like)"/>
    <property type="match status" value="1"/>
</dbReference>
<dbReference type="InterPro" id="IPR051035">
    <property type="entry name" value="Mito_inheritance_9"/>
</dbReference>
<dbReference type="InterPro" id="IPR002575">
    <property type="entry name" value="Aminoglycoside_PTrfase"/>
</dbReference>
<dbReference type="InterPro" id="IPR011009">
    <property type="entry name" value="Kinase-like_dom_sf"/>
</dbReference>
<sequence length="568" mass="64598">MIRKITSLLTKQRRVLSSRPTGQPGINMSRSLHTNWNTCQDFFRYTRGRFVWNETHELAIRHAKFDMNQLAKCAAESVGSTLTQCVRIEKFPDGMFNKTFLFTMEDGTQVVGKVPNPNAGRAHYTTASEVATMDFVRNNLGTPVPRVLDWSSKTTENSVGAEYIIMEKVEGVQLDKVWPNLDIKARFEVVKSISRYQKAWMSTSFTQYGSLYYSSDLGKTDGCVLLKEDGSEVKEHRFAVGPSTGREFFDDGRAALEYDRGPWNSVEQYKAAVGKREIACVQKIGQLPRSPLSLYGPGTYSPSRSKKIAALQNYLRVVKFLLPLDNSISSAVLWHPDLHTENIFVHPDRPSEIMGIIDWQSSELLPLFDQARQPYFLDYDGPALTTLEPPPFPDNFDQLDPAEQARAQALYLKMSLSALYRRFTYVNNEKLFRAMKFRETQSFDMMLFAQNILVDGEALYQSRMLELEKEWSGLPGVCAAGSPPIPFQFSAEEANSIEEDASGAIRAMELMRDLRQSVGERWPEKGIVPPDQYDQVKAHLEQAKAEMIARLAHSEAERIAWEEAWPYR</sequence>
<dbReference type="Gene3D" id="3.30.200.20">
    <property type="entry name" value="Phosphorylase Kinase, domain 1"/>
    <property type="match status" value="1"/>
</dbReference>
<accession>A0A5N6IUT2</accession>
<proteinExistence type="predicted"/>
<keyword evidence="3" id="KW-1185">Reference proteome</keyword>
<dbReference type="GO" id="GO:0005739">
    <property type="term" value="C:mitochondrion"/>
    <property type="evidence" value="ECO:0007669"/>
    <property type="project" value="TreeGrafter"/>
</dbReference>
<gene>
    <name evidence="2" type="ORF">BDV30DRAFT_215150</name>
</gene>
<dbReference type="Proteomes" id="UP000326289">
    <property type="component" value="Unassembled WGS sequence"/>
</dbReference>
<reference evidence="2 3" key="1">
    <citation type="submission" date="2019-04" db="EMBL/GenBank/DDBJ databases">
        <title>Fungal friends and foes A comparative genomics study of 23 Aspergillus species from section Flavi.</title>
        <authorList>
            <consortium name="DOE Joint Genome Institute"/>
            <person name="Kjaerbolling I."/>
            <person name="Vesth T.C."/>
            <person name="Frisvad J.C."/>
            <person name="Nybo J.L."/>
            <person name="Theobald S."/>
            <person name="Kildgaard S."/>
            <person name="Petersen T.I."/>
            <person name="Kuo A."/>
            <person name="Sato A."/>
            <person name="Lyhne E.K."/>
            <person name="Kogle M.E."/>
            <person name="Wiebenga A."/>
            <person name="Kun R.S."/>
            <person name="Lubbers R.J."/>
            <person name="Makela M.R."/>
            <person name="Barry K."/>
            <person name="Chovatia M."/>
            <person name="Clum A."/>
            <person name="Daum C."/>
            <person name="Haridas S."/>
            <person name="He G."/>
            <person name="LaButti K."/>
            <person name="Lipzen A."/>
            <person name="Mondo S."/>
            <person name="Pangilinan J."/>
            <person name="Riley R."/>
            <person name="Salamov A."/>
            <person name="Simmons B.A."/>
            <person name="Magnuson J.K."/>
            <person name="Henrissat B."/>
            <person name="Mortensen U.H."/>
            <person name="Larsen T.O."/>
            <person name="De vries R.P."/>
            <person name="Grigoriev I.V."/>
            <person name="Machida M."/>
            <person name="Baker S.E."/>
            <person name="Andersen M.R."/>
        </authorList>
    </citation>
    <scope>NUCLEOTIDE SEQUENCE [LARGE SCALE GENOMIC DNA]</scope>
    <source>
        <strain evidence="2 3">CBS 117635</strain>
    </source>
</reference>
<dbReference type="GO" id="GO:0016740">
    <property type="term" value="F:transferase activity"/>
    <property type="evidence" value="ECO:0007669"/>
    <property type="project" value="UniProtKB-KW"/>
</dbReference>
<feature type="non-terminal residue" evidence="2">
    <location>
        <position position="568"/>
    </location>
</feature>
<dbReference type="Gene3D" id="3.90.1200.10">
    <property type="match status" value="1"/>
</dbReference>
<evidence type="ECO:0000259" key="1">
    <source>
        <dbReference type="Pfam" id="PF01636"/>
    </source>
</evidence>
<dbReference type="Pfam" id="PF01636">
    <property type="entry name" value="APH"/>
    <property type="match status" value="1"/>
</dbReference>
<evidence type="ECO:0000313" key="3">
    <source>
        <dbReference type="Proteomes" id="UP000326289"/>
    </source>
</evidence>
<feature type="domain" description="Aminoglycoside phosphotransferase" evidence="1">
    <location>
        <begin position="88"/>
        <end position="362"/>
    </location>
</feature>
<name>A0A5N6IUT2_9EURO</name>
<dbReference type="PANTHER" id="PTHR36091">
    <property type="entry name" value="ALTERED INHERITANCE OF MITOCHONDRIA PROTEIN 9, MITOCHONDRIAL"/>
    <property type="match status" value="1"/>
</dbReference>
<protein>
    <submittedName>
        <fullName evidence="2">Phosphotransferase enzyme family protein</fullName>
    </submittedName>
</protein>
<keyword evidence="2" id="KW-0808">Transferase</keyword>
<dbReference type="PANTHER" id="PTHR36091:SF2">
    <property type="entry name" value="AMINOGLYCOSIDE PHOSPHOTRANSFERASE DOMAIN-CONTAINING PROTEIN"/>
    <property type="match status" value="1"/>
</dbReference>